<dbReference type="EMBL" id="ADLT01000054">
    <property type="protein sequence ID" value="EHO62347.1"/>
    <property type="molecule type" value="Genomic_DNA"/>
</dbReference>
<keyword evidence="2" id="KW-0813">Transport</keyword>
<keyword evidence="3" id="KW-1003">Cell membrane</keyword>
<dbReference type="GO" id="GO:0016887">
    <property type="term" value="F:ATP hydrolysis activity"/>
    <property type="evidence" value="ECO:0007669"/>
    <property type="project" value="InterPro"/>
</dbReference>
<dbReference type="eggNOG" id="COG1126">
    <property type="taxonomic scope" value="Bacteria"/>
</dbReference>
<evidence type="ECO:0000256" key="2">
    <source>
        <dbReference type="ARBA" id="ARBA00022448"/>
    </source>
</evidence>
<proteinExistence type="predicted"/>
<dbReference type="PATRIC" id="fig|742743.3.peg.1746"/>
<dbReference type="Proteomes" id="UP000003277">
    <property type="component" value="Unassembled WGS sequence"/>
</dbReference>
<keyword evidence="6" id="KW-0472">Membrane</keyword>
<dbReference type="Gene3D" id="3.40.50.300">
    <property type="entry name" value="P-loop containing nucleotide triphosphate hydrolases"/>
    <property type="match status" value="1"/>
</dbReference>
<dbReference type="RefSeq" id="WP_008860213.1">
    <property type="nucleotide sequence ID" value="NZ_JH591188.1"/>
</dbReference>
<evidence type="ECO:0000256" key="5">
    <source>
        <dbReference type="ARBA" id="ARBA00022840"/>
    </source>
</evidence>
<dbReference type="SUPFAM" id="SSF52540">
    <property type="entry name" value="P-loop containing nucleoside triphosphate hydrolases"/>
    <property type="match status" value="1"/>
</dbReference>
<dbReference type="InterPro" id="IPR003439">
    <property type="entry name" value="ABC_transporter-like_ATP-bd"/>
</dbReference>
<evidence type="ECO:0000256" key="1">
    <source>
        <dbReference type="ARBA" id="ARBA00004202"/>
    </source>
</evidence>
<dbReference type="InterPro" id="IPR003593">
    <property type="entry name" value="AAA+_ATPase"/>
</dbReference>
<comment type="subcellular location">
    <subcellularLocation>
        <location evidence="1">Cell membrane</location>
        <topology evidence="1">Peripheral membrane protein</topology>
    </subcellularLocation>
</comment>
<dbReference type="STRING" id="742743.HMPREF9453_01719"/>
<protein>
    <recommendedName>
        <fullName evidence="8">ABC transporter domain-containing protein</fullName>
    </recommendedName>
</protein>
<gene>
    <name evidence="9" type="ORF">HMPREF9453_01719</name>
</gene>
<dbReference type="PANTHER" id="PTHR43166">
    <property type="entry name" value="AMINO ACID IMPORT ATP-BINDING PROTEIN"/>
    <property type="match status" value="1"/>
</dbReference>
<evidence type="ECO:0000259" key="8">
    <source>
        <dbReference type="PROSITE" id="PS50893"/>
    </source>
</evidence>
<feature type="region of interest" description="Disordered" evidence="7">
    <location>
        <begin position="247"/>
        <end position="271"/>
    </location>
</feature>
<feature type="domain" description="ABC transporter" evidence="8">
    <location>
        <begin position="2"/>
        <end position="239"/>
    </location>
</feature>
<dbReference type="PANTHER" id="PTHR43166:SF35">
    <property type="entry name" value="L-CYSTINE IMPORT ATP-BINDING PROTEIN TCYN"/>
    <property type="match status" value="1"/>
</dbReference>
<dbReference type="InterPro" id="IPR017871">
    <property type="entry name" value="ABC_transporter-like_CS"/>
</dbReference>
<comment type="caution">
    <text evidence="9">The sequence shown here is derived from an EMBL/GenBank/DDBJ whole genome shotgun (WGS) entry which is preliminary data.</text>
</comment>
<keyword evidence="5" id="KW-0067">ATP-binding</keyword>
<dbReference type="GO" id="GO:0015424">
    <property type="term" value="F:ABC-type amino acid transporter activity"/>
    <property type="evidence" value="ECO:0007669"/>
    <property type="project" value="InterPro"/>
</dbReference>
<evidence type="ECO:0000256" key="7">
    <source>
        <dbReference type="SAM" id="MobiDB-lite"/>
    </source>
</evidence>
<dbReference type="GO" id="GO:0005886">
    <property type="term" value="C:plasma membrane"/>
    <property type="evidence" value="ECO:0007669"/>
    <property type="project" value="UniProtKB-SubCell"/>
</dbReference>
<dbReference type="InterPro" id="IPR027417">
    <property type="entry name" value="P-loop_NTPase"/>
</dbReference>
<sequence length="271" mass="29647">MLEISHVKKHFGKQEVLKDVTLKVNKGDVIVILGPSGSGKTTFLRSLTFLEKADAGVMVFGDKQLDIHKAKQKDIAWVRKHTAFVFQNYNLFANKTALQNVMLGLTVGRGMAKEEAEAIARKALKEVGLADRADYYPSQLSGGQQQRVGIARAMAVKPDVIFFDEPTSALDPELVGGVLSVMKKLAADGVTMVVVTHEMKFAREAATRVVFMDGGVIVEEGSPEEIFTHPKEARTRQFLRRILDREPGVEEEAPEPVPVAGPIPGVLPDMA</sequence>
<evidence type="ECO:0000256" key="3">
    <source>
        <dbReference type="ARBA" id="ARBA00022475"/>
    </source>
</evidence>
<dbReference type="PROSITE" id="PS50893">
    <property type="entry name" value="ABC_TRANSPORTER_2"/>
    <property type="match status" value="1"/>
</dbReference>
<dbReference type="CDD" id="cd03262">
    <property type="entry name" value="ABC_HisP_GlnQ"/>
    <property type="match status" value="1"/>
</dbReference>
<reference evidence="9 10" key="1">
    <citation type="submission" date="2011-11" db="EMBL/GenBank/DDBJ databases">
        <title>The Genome Sequence of Dialister succinatiphilus YIT 11850.</title>
        <authorList>
            <consortium name="The Broad Institute Genome Sequencing Platform"/>
            <person name="Earl A."/>
            <person name="Ward D."/>
            <person name="Feldgarden M."/>
            <person name="Gevers D."/>
            <person name="Morotomi M."/>
            <person name="Young S.K."/>
            <person name="Zeng Q."/>
            <person name="Gargeya S."/>
            <person name="Fitzgerald M."/>
            <person name="Haas B."/>
            <person name="Abouelleil A."/>
            <person name="Alvarado L."/>
            <person name="Arachchi H.M."/>
            <person name="Berlin A."/>
            <person name="Brown A."/>
            <person name="Chapman S.B."/>
            <person name="Dunbar C."/>
            <person name="Gearin G."/>
            <person name="Goldberg J."/>
            <person name="Griggs A."/>
            <person name="Gujja S."/>
            <person name="Heiman D."/>
            <person name="Howarth C."/>
            <person name="Lui A."/>
            <person name="MacDonald P.J.P."/>
            <person name="Montmayeur A."/>
            <person name="Murphy C."/>
            <person name="Neiman D."/>
            <person name="Pearson M."/>
            <person name="Priest M."/>
            <person name="Roberts A."/>
            <person name="Saif S."/>
            <person name="Shea T."/>
            <person name="Sisk P."/>
            <person name="Stolte C."/>
            <person name="Sykes S."/>
            <person name="Wortman J."/>
            <person name="Nusbaum C."/>
            <person name="Birren B."/>
        </authorList>
    </citation>
    <scope>NUCLEOTIDE SEQUENCE [LARGE SCALE GENOMIC DNA]</scope>
    <source>
        <strain evidence="9 10">YIT 11850</strain>
    </source>
</reference>
<dbReference type="GO" id="GO:0005524">
    <property type="term" value="F:ATP binding"/>
    <property type="evidence" value="ECO:0007669"/>
    <property type="project" value="UniProtKB-KW"/>
</dbReference>
<evidence type="ECO:0000256" key="4">
    <source>
        <dbReference type="ARBA" id="ARBA00022741"/>
    </source>
</evidence>
<dbReference type="OrthoDB" id="9772862at2"/>
<feature type="compositionally biased region" description="Low complexity" evidence="7">
    <location>
        <begin position="262"/>
        <end position="271"/>
    </location>
</feature>
<dbReference type="AlphaFoldDB" id="H1D281"/>
<evidence type="ECO:0000313" key="10">
    <source>
        <dbReference type="Proteomes" id="UP000003277"/>
    </source>
</evidence>
<evidence type="ECO:0000256" key="6">
    <source>
        <dbReference type="ARBA" id="ARBA00023136"/>
    </source>
</evidence>
<dbReference type="PROSITE" id="PS00211">
    <property type="entry name" value="ABC_TRANSPORTER_1"/>
    <property type="match status" value="1"/>
</dbReference>
<dbReference type="Pfam" id="PF00005">
    <property type="entry name" value="ABC_tran"/>
    <property type="match status" value="1"/>
</dbReference>
<dbReference type="InterPro" id="IPR050086">
    <property type="entry name" value="MetN_ABC_transporter-like"/>
</dbReference>
<accession>H1D281</accession>
<dbReference type="InterPro" id="IPR030679">
    <property type="entry name" value="ABC_ATPase_HisP-typ"/>
</dbReference>
<dbReference type="PIRSF" id="PIRSF039085">
    <property type="entry name" value="ABC_ATPase_HisP"/>
    <property type="match status" value="1"/>
</dbReference>
<dbReference type="HOGENOM" id="CLU_000604_1_22_9"/>
<keyword evidence="4" id="KW-0547">Nucleotide-binding</keyword>
<evidence type="ECO:0000313" key="9">
    <source>
        <dbReference type="EMBL" id="EHO62347.1"/>
    </source>
</evidence>
<keyword evidence="10" id="KW-1185">Reference proteome</keyword>
<organism evidence="9 10">
    <name type="scientific">Dialister succinatiphilus YIT 11850</name>
    <dbReference type="NCBI Taxonomy" id="742743"/>
    <lineage>
        <taxon>Bacteria</taxon>
        <taxon>Bacillati</taxon>
        <taxon>Bacillota</taxon>
        <taxon>Negativicutes</taxon>
        <taxon>Veillonellales</taxon>
        <taxon>Veillonellaceae</taxon>
        <taxon>Dialister</taxon>
    </lineage>
</organism>
<dbReference type="SMART" id="SM00382">
    <property type="entry name" value="AAA"/>
    <property type="match status" value="1"/>
</dbReference>
<name>H1D281_9FIRM</name>